<dbReference type="InterPro" id="IPR038109">
    <property type="entry name" value="DNA_bind_recomb_sf"/>
</dbReference>
<sequence>MAIYGRLSRTTEASTSLARQEAACRAFAAAQGWPVMEVFVDGNVSGAVPPGERPALSRLCERLDQFDVLLVWRADRLARSLTHFSEIVQLCDGGGVRLVAVEDGWDVSTPHGRFAANVLASFAEFERELNRERVVSAQNHMRRLGRWTGGRVPYGLRPAPNQQGAGKVLVRDERAEPVIRELADRLLAGDSPTRVAADLQARGVPAPRVHNSTKPEPAPAAWSHKSIKIVMTSPTLLGRRIEHRTGKVICRDGAPLQFWSPLLTEAEYDAVAQLFESGYRPRRPNRPSHWLYGIVVCGLCGKNMKRSESSGAETLRCLGALAAPHKSVSIRADAVEEWLEAEIAERLTDAPVVEHLYRAKRDHGEEIARLRRYLTDLMEDRRAGVFSTPDAEAVYRSEYRSASERLAAYEAEPSVPGSWYMQPAGEHMRDVWPRWTPDQQGSYLLGCGVRVLVDPPPRPRMRVPAGERCACDLGDLAPFDARRAA</sequence>
<keyword evidence="2" id="KW-0233">DNA recombination</keyword>
<name>A0ABW1MF94_9ACTN</name>
<evidence type="ECO:0000256" key="1">
    <source>
        <dbReference type="ARBA" id="ARBA00023125"/>
    </source>
</evidence>
<dbReference type="Proteomes" id="UP001596139">
    <property type="component" value="Unassembled WGS sequence"/>
</dbReference>
<evidence type="ECO:0000313" key="6">
    <source>
        <dbReference type="Proteomes" id="UP001596139"/>
    </source>
</evidence>
<dbReference type="PROSITE" id="PS51737">
    <property type="entry name" value="RECOMBINASE_DNA_BIND"/>
    <property type="match status" value="1"/>
</dbReference>
<feature type="domain" description="Resolvase/invertase-type recombinase catalytic" evidence="3">
    <location>
        <begin position="1"/>
        <end position="145"/>
    </location>
</feature>
<evidence type="ECO:0000259" key="3">
    <source>
        <dbReference type="PROSITE" id="PS51736"/>
    </source>
</evidence>
<dbReference type="InterPro" id="IPR036162">
    <property type="entry name" value="Resolvase-like_N_sf"/>
</dbReference>
<evidence type="ECO:0000256" key="2">
    <source>
        <dbReference type="ARBA" id="ARBA00023172"/>
    </source>
</evidence>
<dbReference type="EMBL" id="JBHSPX010000002">
    <property type="protein sequence ID" value="MFC6062386.1"/>
    <property type="molecule type" value="Genomic_DNA"/>
</dbReference>
<dbReference type="Pfam" id="PF00239">
    <property type="entry name" value="Resolvase"/>
    <property type="match status" value="1"/>
</dbReference>
<dbReference type="RefSeq" id="WP_245659372.1">
    <property type="nucleotide sequence ID" value="NZ_JBHSPX010000002.1"/>
</dbReference>
<evidence type="ECO:0000313" key="5">
    <source>
        <dbReference type="EMBL" id="MFC6062386.1"/>
    </source>
</evidence>
<dbReference type="InterPro" id="IPR050639">
    <property type="entry name" value="SSR_resolvase"/>
</dbReference>
<organism evidence="5 6">
    <name type="scientific">Streptomyces ochraceiscleroticus</name>
    <dbReference type="NCBI Taxonomy" id="47761"/>
    <lineage>
        <taxon>Bacteria</taxon>
        <taxon>Bacillati</taxon>
        <taxon>Actinomycetota</taxon>
        <taxon>Actinomycetes</taxon>
        <taxon>Kitasatosporales</taxon>
        <taxon>Streptomycetaceae</taxon>
        <taxon>Streptomyces</taxon>
    </lineage>
</organism>
<reference evidence="6" key="1">
    <citation type="journal article" date="2019" name="Int. J. Syst. Evol. Microbiol.">
        <title>The Global Catalogue of Microorganisms (GCM) 10K type strain sequencing project: providing services to taxonomists for standard genome sequencing and annotation.</title>
        <authorList>
            <consortium name="The Broad Institute Genomics Platform"/>
            <consortium name="The Broad Institute Genome Sequencing Center for Infectious Disease"/>
            <person name="Wu L."/>
            <person name="Ma J."/>
        </authorList>
    </citation>
    <scope>NUCLEOTIDE SEQUENCE [LARGE SCALE GENOMIC DNA]</scope>
    <source>
        <strain evidence="6">CGMCC 1.15180</strain>
    </source>
</reference>
<dbReference type="PANTHER" id="PTHR30461:SF2">
    <property type="entry name" value="SERINE RECOMBINASE PINE-RELATED"/>
    <property type="match status" value="1"/>
</dbReference>
<dbReference type="InterPro" id="IPR006119">
    <property type="entry name" value="Resolv_N"/>
</dbReference>
<evidence type="ECO:0000259" key="4">
    <source>
        <dbReference type="PROSITE" id="PS51737"/>
    </source>
</evidence>
<protein>
    <submittedName>
        <fullName evidence="5">Recombinase family protein</fullName>
    </submittedName>
</protein>
<dbReference type="SUPFAM" id="SSF53041">
    <property type="entry name" value="Resolvase-like"/>
    <property type="match status" value="1"/>
</dbReference>
<dbReference type="InterPro" id="IPR011109">
    <property type="entry name" value="DNA_bind_recombinase_dom"/>
</dbReference>
<dbReference type="PROSITE" id="PS51736">
    <property type="entry name" value="RECOMBINASES_3"/>
    <property type="match status" value="1"/>
</dbReference>
<dbReference type="Gene3D" id="3.90.1750.20">
    <property type="entry name" value="Putative Large Serine Recombinase, Chain B, Domain 2"/>
    <property type="match status" value="1"/>
</dbReference>
<comment type="caution">
    <text evidence="5">The sequence shown here is derived from an EMBL/GenBank/DDBJ whole genome shotgun (WGS) entry which is preliminary data.</text>
</comment>
<dbReference type="SMART" id="SM00857">
    <property type="entry name" value="Resolvase"/>
    <property type="match status" value="1"/>
</dbReference>
<keyword evidence="1" id="KW-0238">DNA-binding</keyword>
<accession>A0ABW1MF94</accession>
<gene>
    <name evidence="5" type="ORF">ACFP4F_07485</name>
</gene>
<keyword evidence="6" id="KW-1185">Reference proteome</keyword>
<dbReference type="CDD" id="cd03768">
    <property type="entry name" value="SR_ResInv"/>
    <property type="match status" value="1"/>
</dbReference>
<feature type="domain" description="Recombinase" evidence="4">
    <location>
        <begin position="153"/>
        <end position="281"/>
    </location>
</feature>
<dbReference type="Pfam" id="PF07508">
    <property type="entry name" value="Recombinase"/>
    <property type="match status" value="1"/>
</dbReference>
<dbReference type="Gene3D" id="3.40.50.1390">
    <property type="entry name" value="Resolvase, N-terminal catalytic domain"/>
    <property type="match status" value="1"/>
</dbReference>
<proteinExistence type="predicted"/>
<dbReference type="PANTHER" id="PTHR30461">
    <property type="entry name" value="DNA-INVERTASE FROM LAMBDOID PROPHAGE"/>
    <property type="match status" value="1"/>
</dbReference>